<sequence length="310" mass="34187">MSESNSVIVSSLCEPGLICDKVCIVDEGTCFSYNHQDQLLTRPSCDPDGGFAAVQCKGDFINGRCFCYDKGGHRIFGQDWWKDTTNMTCACSREVSSILSQGDRTDVSLHCSSNGNYEEMQCDDSLCWCADSTTGLPLAEVVPETMISMLPCADKIEENTQYLRQCESISISVNRIKDISKKHGTIFSSAAMDKCDADGSYGAVQIIERQAHCSKKDKIALGSFQAPINEMNEMDCNCARDGDLYEQNDLLFFMDCAGNGDYKAMQAADGKHFCVDSDGYPTTEMGDITECPVFPHNYKMVNDIGLRNSI</sequence>
<dbReference type="Pfam" id="PF00086">
    <property type="entry name" value="Thyroglobulin_1"/>
    <property type="match status" value="2"/>
</dbReference>
<evidence type="ECO:0000259" key="6">
    <source>
        <dbReference type="PROSITE" id="PS51162"/>
    </source>
</evidence>
<gene>
    <name evidence="7" type="ORF">J437_LFUL011539</name>
</gene>
<dbReference type="GO" id="GO:0007160">
    <property type="term" value="P:cell-matrix adhesion"/>
    <property type="evidence" value="ECO:0007669"/>
    <property type="project" value="TreeGrafter"/>
</dbReference>
<dbReference type="Gene3D" id="4.10.800.10">
    <property type="entry name" value="Thyroglobulin type-1"/>
    <property type="match status" value="2"/>
</dbReference>
<proteinExistence type="predicted"/>
<evidence type="ECO:0000256" key="5">
    <source>
        <dbReference type="PROSITE-ProRule" id="PRU00500"/>
    </source>
</evidence>
<dbReference type="AlphaFoldDB" id="A0A8K0K8W1"/>
<evidence type="ECO:0000256" key="4">
    <source>
        <dbReference type="ARBA" id="ARBA00023157"/>
    </source>
</evidence>
<feature type="domain" description="Thyroglobulin type-1" evidence="6">
    <location>
        <begin position="91"/>
        <end position="152"/>
    </location>
</feature>
<dbReference type="SMART" id="SM00211">
    <property type="entry name" value="TY"/>
    <property type="match status" value="3"/>
</dbReference>
<keyword evidence="8" id="KW-1185">Reference proteome</keyword>
<dbReference type="SUPFAM" id="SSF57610">
    <property type="entry name" value="Thyroglobulin type-1 domain"/>
    <property type="match status" value="2"/>
</dbReference>
<dbReference type="GO" id="GO:0005604">
    <property type="term" value="C:basement membrane"/>
    <property type="evidence" value="ECO:0007669"/>
    <property type="project" value="TreeGrafter"/>
</dbReference>
<keyword evidence="3" id="KW-0677">Repeat</keyword>
<dbReference type="OrthoDB" id="6409105at2759"/>
<dbReference type="InterPro" id="IPR051950">
    <property type="entry name" value="Dev_reg/Prot_inhib"/>
</dbReference>
<reference evidence="7" key="2">
    <citation type="submission" date="2017-10" db="EMBL/GenBank/DDBJ databases">
        <title>Ladona fulva Genome sequencing and assembly.</title>
        <authorList>
            <person name="Murali S."/>
            <person name="Richards S."/>
            <person name="Bandaranaike D."/>
            <person name="Bellair M."/>
            <person name="Blankenburg K."/>
            <person name="Chao H."/>
            <person name="Dinh H."/>
            <person name="Doddapaneni H."/>
            <person name="Dugan-Rocha S."/>
            <person name="Elkadiri S."/>
            <person name="Gnanaolivu R."/>
            <person name="Hernandez B."/>
            <person name="Skinner E."/>
            <person name="Javaid M."/>
            <person name="Lee S."/>
            <person name="Li M."/>
            <person name="Ming W."/>
            <person name="Munidasa M."/>
            <person name="Muniz J."/>
            <person name="Nguyen L."/>
            <person name="Hughes D."/>
            <person name="Osuji N."/>
            <person name="Pu L.-L."/>
            <person name="Puazo M."/>
            <person name="Qu C."/>
            <person name="Quiroz J."/>
            <person name="Raj R."/>
            <person name="Weissenberger G."/>
            <person name="Xin Y."/>
            <person name="Zou X."/>
            <person name="Han Y."/>
            <person name="Worley K."/>
            <person name="Muzny D."/>
            <person name="Gibbs R."/>
        </authorList>
    </citation>
    <scope>NUCLEOTIDE SEQUENCE</scope>
    <source>
        <strain evidence="7">Sampled in the wild</strain>
    </source>
</reference>
<evidence type="ECO:0000313" key="8">
    <source>
        <dbReference type="Proteomes" id="UP000792457"/>
    </source>
</evidence>
<dbReference type="PANTHER" id="PTHR12352">
    <property type="entry name" value="SECRETED MODULAR CALCIUM-BINDING PROTEIN"/>
    <property type="match status" value="1"/>
</dbReference>
<feature type="domain" description="Thyroglobulin type-1" evidence="6">
    <location>
        <begin position="27"/>
        <end position="89"/>
    </location>
</feature>
<comment type="caution">
    <text evidence="7">The sequence shown here is derived from an EMBL/GenBank/DDBJ whole genome shotgun (WGS) entry which is preliminary data.</text>
</comment>
<keyword evidence="2" id="KW-0964">Secreted</keyword>
<evidence type="ECO:0000256" key="2">
    <source>
        <dbReference type="ARBA" id="ARBA00022525"/>
    </source>
</evidence>
<dbReference type="PROSITE" id="PS51162">
    <property type="entry name" value="THYROGLOBULIN_1_2"/>
    <property type="match status" value="2"/>
</dbReference>
<accession>A0A8K0K8W1</accession>
<dbReference type="Proteomes" id="UP000792457">
    <property type="component" value="Unassembled WGS sequence"/>
</dbReference>
<comment type="caution">
    <text evidence="5">Lacks conserved residue(s) required for the propagation of feature annotation.</text>
</comment>
<comment type="subcellular location">
    <subcellularLocation>
        <location evidence="1">Secreted</location>
    </subcellularLocation>
</comment>
<reference evidence="7" key="1">
    <citation type="submission" date="2013-04" db="EMBL/GenBank/DDBJ databases">
        <authorList>
            <person name="Qu J."/>
            <person name="Murali S.C."/>
            <person name="Bandaranaike D."/>
            <person name="Bellair M."/>
            <person name="Blankenburg K."/>
            <person name="Chao H."/>
            <person name="Dinh H."/>
            <person name="Doddapaneni H."/>
            <person name="Downs B."/>
            <person name="Dugan-Rocha S."/>
            <person name="Elkadiri S."/>
            <person name="Gnanaolivu R.D."/>
            <person name="Hernandez B."/>
            <person name="Javaid M."/>
            <person name="Jayaseelan J.C."/>
            <person name="Lee S."/>
            <person name="Li M."/>
            <person name="Ming W."/>
            <person name="Munidasa M."/>
            <person name="Muniz J."/>
            <person name="Nguyen L."/>
            <person name="Ongeri F."/>
            <person name="Osuji N."/>
            <person name="Pu L.-L."/>
            <person name="Puazo M."/>
            <person name="Qu C."/>
            <person name="Quiroz J."/>
            <person name="Raj R."/>
            <person name="Weissenberger G."/>
            <person name="Xin Y."/>
            <person name="Zou X."/>
            <person name="Han Y."/>
            <person name="Richards S."/>
            <person name="Worley K."/>
            <person name="Muzny D."/>
            <person name="Gibbs R."/>
        </authorList>
    </citation>
    <scope>NUCLEOTIDE SEQUENCE</scope>
    <source>
        <strain evidence="7">Sampled in the wild</strain>
    </source>
</reference>
<organism evidence="7 8">
    <name type="scientific">Ladona fulva</name>
    <name type="common">Scarce chaser dragonfly</name>
    <name type="synonym">Libellula fulva</name>
    <dbReference type="NCBI Taxonomy" id="123851"/>
    <lineage>
        <taxon>Eukaryota</taxon>
        <taxon>Metazoa</taxon>
        <taxon>Ecdysozoa</taxon>
        <taxon>Arthropoda</taxon>
        <taxon>Hexapoda</taxon>
        <taxon>Insecta</taxon>
        <taxon>Pterygota</taxon>
        <taxon>Palaeoptera</taxon>
        <taxon>Odonata</taxon>
        <taxon>Epiprocta</taxon>
        <taxon>Anisoptera</taxon>
        <taxon>Libelluloidea</taxon>
        <taxon>Libellulidae</taxon>
        <taxon>Ladona</taxon>
    </lineage>
</organism>
<keyword evidence="4" id="KW-1015">Disulfide bond</keyword>
<dbReference type="PANTHER" id="PTHR12352:SF3">
    <property type="entry name" value="NIDOGEN-2"/>
    <property type="match status" value="1"/>
</dbReference>
<dbReference type="InterPro" id="IPR036857">
    <property type="entry name" value="Thyroglobulin_1_sf"/>
</dbReference>
<name>A0A8K0K8W1_LADFU</name>
<dbReference type="EMBL" id="KZ308493">
    <property type="protein sequence ID" value="KAG8230537.1"/>
    <property type="molecule type" value="Genomic_DNA"/>
</dbReference>
<dbReference type="InterPro" id="IPR000716">
    <property type="entry name" value="Thyroglobulin_1"/>
</dbReference>
<evidence type="ECO:0000256" key="1">
    <source>
        <dbReference type="ARBA" id="ARBA00004613"/>
    </source>
</evidence>
<protein>
    <recommendedName>
        <fullName evidence="6">Thyroglobulin type-1 domain-containing protein</fullName>
    </recommendedName>
</protein>
<dbReference type="GO" id="GO:0005615">
    <property type="term" value="C:extracellular space"/>
    <property type="evidence" value="ECO:0007669"/>
    <property type="project" value="TreeGrafter"/>
</dbReference>
<evidence type="ECO:0000256" key="3">
    <source>
        <dbReference type="ARBA" id="ARBA00022737"/>
    </source>
</evidence>
<dbReference type="PROSITE" id="PS00484">
    <property type="entry name" value="THYROGLOBULIN_1_1"/>
    <property type="match status" value="1"/>
</dbReference>
<evidence type="ECO:0000313" key="7">
    <source>
        <dbReference type="EMBL" id="KAG8230537.1"/>
    </source>
</evidence>